<keyword evidence="3" id="KW-1185">Reference proteome</keyword>
<feature type="compositionally biased region" description="Basic and acidic residues" evidence="1">
    <location>
        <begin position="1"/>
        <end position="15"/>
    </location>
</feature>
<dbReference type="EMBL" id="CP071868">
    <property type="protein sequence ID" value="QTE29426.1"/>
    <property type="molecule type" value="Genomic_DNA"/>
</dbReference>
<dbReference type="KEGG" id="psic:J4E96_19545"/>
<protein>
    <submittedName>
        <fullName evidence="2">Lasso RiPP family leader peptide-containing protein</fullName>
    </submittedName>
</protein>
<evidence type="ECO:0000313" key="3">
    <source>
        <dbReference type="Proteomes" id="UP000663937"/>
    </source>
</evidence>
<proteinExistence type="predicted"/>
<reference evidence="2" key="1">
    <citation type="submission" date="2021-03" db="EMBL/GenBank/DDBJ databases">
        <title>Pengzhenrongella sicca gen. nov., sp. nov., a new member of suborder Micrococcineae isolated from High-Arctic tundra soil.</title>
        <authorList>
            <person name="Peng F."/>
        </authorList>
    </citation>
    <scope>NUCLEOTIDE SEQUENCE</scope>
    <source>
        <strain evidence="2">LRZ-2</strain>
    </source>
</reference>
<evidence type="ECO:0000256" key="1">
    <source>
        <dbReference type="SAM" id="MobiDB-lite"/>
    </source>
</evidence>
<name>A0A8A4ZFW6_9MICO</name>
<dbReference type="RefSeq" id="WP_227423705.1">
    <property type="nucleotide sequence ID" value="NZ_CP071868.1"/>
</dbReference>
<evidence type="ECO:0000313" key="2">
    <source>
        <dbReference type="EMBL" id="QTE29426.1"/>
    </source>
</evidence>
<organism evidence="2 3">
    <name type="scientific">Pengzhenrongella sicca</name>
    <dbReference type="NCBI Taxonomy" id="2819238"/>
    <lineage>
        <taxon>Bacteria</taxon>
        <taxon>Bacillati</taxon>
        <taxon>Actinomycetota</taxon>
        <taxon>Actinomycetes</taxon>
        <taxon>Micrococcales</taxon>
        <taxon>Pengzhenrongella</taxon>
    </lineage>
</organism>
<gene>
    <name evidence="2" type="ORF">J4E96_19545</name>
</gene>
<dbReference type="NCBIfam" id="NF033521">
    <property type="entry name" value="lasso_leader_L3"/>
    <property type="match status" value="1"/>
</dbReference>
<feature type="region of interest" description="Disordered" evidence="1">
    <location>
        <begin position="1"/>
        <end position="65"/>
    </location>
</feature>
<dbReference type="AlphaFoldDB" id="A0A8A4ZFW6"/>
<accession>A0A8A4ZFW6</accession>
<sequence length="65" mass="7145">MMHPDDLPPRDDLSPHDALSPHHLPRNAYESPRVDRLGTLAELTQGTRGVLEREAPSLTLPSGIP</sequence>
<dbReference type="Proteomes" id="UP000663937">
    <property type="component" value="Chromosome"/>
</dbReference>